<dbReference type="PANTHER" id="PTHR47505:SF1">
    <property type="entry name" value="DNA UTILIZATION PROTEIN YHGH"/>
    <property type="match status" value="1"/>
</dbReference>
<accession>A0A0F9TIM1</accession>
<dbReference type="PANTHER" id="PTHR47505">
    <property type="entry name" value="DNA UTILIZATION PROTEIN YHGH"/>
    <property type="match status" value="1"/>
</dbReference>
<gene>
    <name evidence="3" type="ORF">LCGC14_0724840</name>
</gene>
<evidence type="ECO:0000259" key="2">
    <source>
        <dbReference type="Pfam" id="PF00156"/>
    </source>
</evidence>
<dbReference type="InterPro" id="IPR000836">
    <property type="entry name" value="PRTase_dom"/>
</dbReference>
<dbReference type="InterPro" id="IPR051910">
    <property type="entry name" value="ComF/GntX_DNA_util-trans"/>
</dbReference>
<comment type="similarity">
    <text evidence="1">Belongs to the ComF/GntX family.</text>
</comment>
<dbReference type="InterPro" id="IPR029057">
    <property type="entry name" value="PRTase-like"/>
</dbReference>
<dbReference type="SUPFAM" id="SSF53271">
    <property type="entry name" value="PRTase-like"/>
    <property type="match status" value="1"/>
</dbReference>
<dbReference type="AlphaFoldDB" id="A0A0F9TIM1"/>
<evidence type="ECO:0000313" key="3">
    <source>
        <dbReference type="EMBL" id="KKN41273.1"/>
    </source>
</evidence>
<sequence length="225" mass="25765">MKQAVLNWLFPSYCVQCQSPITANLGLCDYCLEDLPLFDFSKYNNLLHRPDIVEMFPNCEFDKLFACAFYQPPFEHWLKRLKFSNQIHYKKALQQTIKKQLAQFFEQSPTLPDTFIILPLHKSRFITRGFNQVSQVWQPCLANYAPLNNVLIRNKKTQAQSELSKAKRIKNLKNAFICTEDMGDKTVAIVDDVMTTGATLNAATSALKQAGAKQVWAFTTCLTPI</sequence>
<protein>
    <recommendedName>
        <fullName evidence="2">Phosphoribosyltransferase domain-containing protein</fullName>
    </recommendedName>
</protein>
<dbReference type="Pfam" id="PF00156">
    <property type="entry name" value="Pribosyltran"/>
    <property type="match status" value="1"/>
</dbReference>
<comment type="caution">
    <text evidence="3">The sequence shown here is derived from an EMBL/GenBank/DDBJ whole genome shotgun (WGS) entry which is preliminary data.</text>
</comment>
<proteinExistence type="inferred from homology"/>
<evidence type="ECO:0000256" key="1">
    <source>
        <dbReference type="ARBA" id="ARBA00008007"/>
    </source>
</evidence>
<dbReference type="CDD" id="cd06223">
    <property type="entry name" value="PRTases_typeI"/>
    <property type="match status" value="1"/>
</dbReference>
<organism evidence="3">
    <name type="scientific">marine sediment metagenome</name>
    <dbReference type="NCBI Taxonomy" id="412755"/>
    <lineage>
        <taxon>unclassified sequences</taxon>
        <taxon>metagenomes</taxon>
        <taxon>ecological metagenomes</taxon>
    </lineage>
</organism>
<dbReference type="EMBL" id="LAZR01001657">
    <property type="protein sequence ID" value="KKN41273.1"/>
    <property type="molecule type" value="Genomic_DNA"/>
</dbReference>
<reference evidence="3" key="1">
    <citation type="journal article" date="2015" name="Nature">
        <title>Complex archaea that bridge the gap between prokaryotes and eukaryotes.</title>
        <authorList>
            <person name="Spang A."/>
            <person name="Saw J.H."/>
            <person name="Jorgensen S.L."/>
            <person name="Zaremba-Niedzwiedzka K."/>
            <person name="Martijn J."/>
            <person name="Lind A.E."/>
            <person name="van Eijk R."/>
            <person name="Schleper C."/>
            <person name="Guy L."/>
            <person name="Ettema T.J."/>
        </authorList>
    </citation>
    <scope>NUCLEOTIDE SEQUENCE</scope>
</reference>
<feature type="domain" description="Phosphoribosyltransferase" evidence="2">
    <location>
        <begin position="151"/>
        <end position="221"/>
    </location>
</feature>
<name>A0A0F9TIM1_9ZZZZ</name>
<dbReference type="Gene3D" id="3.40.50.2020">
    <property type="match status" value="1"/>
</dbReference>